<proteinExistence type="predicted"/>
<gene>
    <name evidence="1" type="ORF">MONBRDRAFT_31468</name>
</gene>
<dbReference type="KEGG" id="mbr:MONBRDRAFT_31468"/>
<dbReference type="RefSeq" id="XP_001743651.1">
    <property type="nucleotide sequence ID" value="XM_001743599.1"/>
</dbReference>
<dbReference type="InterPro" id="IPR053084">
    <property type="entry name" value="AKAP"/>
</dbReference>
<dbReference type="AlphaFoldDB" id="A9UTD6"/>
<dbReference type="PANTHER" id="PTHR35075:SF1">
    <property type="entry name" value="A-KINASE ANCHOR PROTEIN 14"/>
    <property type="match status" value="1"/>
</dbReference>
<dbReference type="PANTHER" id="PTHR35075">
    <property type="entry name" value="A-KINASE ANCHOR PROTEIN 14"/>
    <property type="match status" value="1"/>
</dbReference>
<evidence type="ECO:0000313" key="1">
    <source>
        <dbReference type="EMBL" id="EDQ91229.1"/>
    </source>
</evidence>
<dbReference type="EMBL" id="CH991545">
    <property type="protein sequence ID" value="EDQ91229.1"/>
    <property type="molecule type" value="Genomic_DNA"/>
</dbReference>
<protein>
    <submittedName>
        <fullName evidence="1">Uncharacterized protein</fullName>
    </submittedName>
</protein>
<keyword evidence="2" id="KW-1185">Reference proteome</keyword>
<accession>A9UTD6</accession>
<organism evidence="1 2">
    <name type="scientific">Monosiga brevicollis</name>
    <name type="common">Choanoflagellate</name>
    <dbReference type="NCBI Taxonomy" id="81824"/>
    <lineage>
        <taxon>Eukaryota</taxon>
        <taxon>Choanoflagellata</taxon>
        <taxon>Craspedida</taxon>
        <taxon>Salpingoecidae</taxon>
        <taxon>Monosiga</taxon>
    </lineage>
</organism>
<dbReference type="InParanoid" id="A9UTD6"/>
<evidence type="ECO:0000313" key="2">
    <source>
        <dbReference type="Proteomes" id="UP000001357"/>
    </source>
</evidence>
<dbReference type="InterPro" id="IPR025663">
    <property type="entry name" value="AKAP_28"/>
</dbReference>
<dbReference type="Proteomes" id="UP000001357">
    <property type="component" value="Unassembled WGS sequence"/>
</dbReference>
<dbReference type="GeneID" id="5888865"/>
<name>A9UTD6_MONBE</name>
<dbReference type="GO" id="GO:0005952">
    <property type="term" value="C:cAMP-dependent protein kinase complex"/>
    <property type="evidence" value="ECO:0000318"/>
    <property type="project" value="GO_Central"/>
</dbReference>
<reference evidence="1 2" key="1">
    <citation type="journal article" date="2008" name="Nature">
        <title>The genome of the choanoflagellate Monosiga brevicollis and the origin of metazoans.</title>
        <authorList>
            <consortium name="JGI Sequencing"/>
            <person name="King N."/>
            <person name="Westbrook M.J."/>
            <person name="Young S.L."/>
            <person name="Kuo A."/>
            <person name="Abedin M."/>
            <person name="Chapman J."/>
            <person name="Fairclough S."/>
            <person name="Hellsten U."/>
            <person name="Isogai Y."/>
            <person name="Letunic I."/>
            <person name="Marr M."/>
            <person name="Pincus D."/>
            <person name="Putnam N."/>
            <person name="Rokas A."/>
            <person name="Wright K.J."/>
            <person name="Zuzow R."/>
            <person name="Dirks W."/>
            <person name="Good M."/>
            <person name="Goodstein D."/>
            <person name="Lemons D."/>
            <person name="Li W."/>
            <person name="Lyons J.B."/>
            <person name="Morris A."/>
            <person name="Nichols S."/>
            <person name="Richter D.J."/>
            <person name="Salamov A."/>
            <person name="Bork P."/>
            <person name="Lim W.A."/>
            <person name="Manning G."/>
            <person name="Miller W.T."/>
            <person name="McGinnis W."/>
            <person name="Shapiro H."/>
            <person name="Tjian R."/>
            <person name="Grigoriev I.V."/>
            <person name="Rokhsar D."/>
        </authorList>
    </citation>
    <scope>NUCLEOTIDE SEQUENCE [LARGE SCALE GENOMIC DNA]</scope>
    <source>
        <strain evidence="2">MX1 / ATCC 50154</strain>
    </source>
</reference>
<dbReference type="GO" id="GO:0034237">
    <property type="term" value="F:protein kinase A regulatory subunit binding"/>
    <property type="evidence" value="ECO:0000318"/>
    <property type="project" value="GO_Central"/>
</dbReference>
<sequence length="269" mass="29802">MCADNETHNGVTNCYLSFATSQKDQKRACEKGQSGTGQARVNVAAISEEKSLQVLQVAKERVEFGKMASTREEEVAQVAAQLVQSILTDLTAKMSSHEAPAAATDPAATTQVRPKTAEVRALSAEMVGEALASAIEQLPILPMEDTSNMTQEQIVDAIVQTWDISEQWRYHIDKAVGDQCTVLFSIPTRRRPVPNATVEIVFNVTSVDGRWRVIWRIDDQKLEHTERTVCREEWLRKSLAHKRAMQDAISSILDPEEEVDAKAADPPSN</sequence>
<dbReference type="Pfam" id="PF14469">
    <property type="entry name" value="AKAP28"/>
    <property type="match status" value="1"/>
</dbReference>